<evidence type="ECO:0000313" key="2">
    <source>
        <dbReference type="EMBL" id="OXS80302.1"/>
    </source>
</evidence>
<dbReference type="AlphaFoldDB" id="A0A1N6PB36"/>
<evidence type="ECO:0000313" key="3">
    <source>
        <dbReference type="EMBL" id="SIQ01544.1"/>
    </source>
</evidence>
<evidence type="ECO:0000313" key="5">
    <source>
        <dbReference type="Proteomes" id="UP000215545"/>
    </source>
</evidence>
<dbReference type="InterPro" id="IPR029491">
    <property type="entry name" value="Helicase_HTH"/>
</dbReference>
<reference evidence="5" key="2">
    <citation type="submission" date="2017-03" db="EMBL/GenBank/DDBJ databases">
        <title>Bacillus sp. V-88(T) DSM27956, whole genome shotgun sequencing project.</title>
        <authorList>
            <person name="Dastager S.G."/>
            <person name="Neurgaonkar P.S."/>
            <person name="Dharne M.S."/>
        </authorList>
    </citation>
    <scope>NUCLEOTIDE SEQUENCE [LARGE SCALE GENOMIC DNA]</scope>
    <source>
        <strain evidence="5">DSM 25145</strain>
    </source>
</reference>
<proteinExistence type="predicted"/>
<name>A0A1N6PB36_9BACI</name>
<evidence type="ECO:0000313" key="4">
    <source>
        <dbReference type="Proteomes" id="UP000186385"/>
    </source>
</evidence>
<dbReference type="InterPro" id="IPR008308">
    <property type="entry name" value="YpbB-like"/>
</dbReference>
<sequence>MRCLDAVILLMLKEVEGERTASSVYHLLKGKKSAQTIQDAHLYELQKWFQTAPFLQMHSFEQAVQHLLDSGHLHGTLQRLFLTEKGLKAMENKLNETTVFPFLSGWTLSGTAPVFFNRIQLLVQVVSHIAYSDRSYYPVTRDEHVQEWMKGFLKKSSIDKTMLSAQLQKELIFVLERQPENPDCILLRFSGRGQTALTAEQAAEWLLIEPTEYWYRFLHSLHAIIQLLLTTEEEMPLLKHILSDITVTVPLTASARKTAEYLQNNLTIDQIVSVRHLKRSTVEDHIVELALNDPHFSIRPFITEEKEQAVLQAGASKSTRQLKPLKDQLPDHTYFEIRLVLAKESRRSE</sequence>
<dbReference type="Proteomes" id="UP000215545">
    <property type="component" value="Unassembled WGS sequence"/>
</dbReference>
<dbReference type="RefSeq" id="WP_052698482.1">
    <property type="nucleotide sequence ID" value="NZ_FTLX01000001.1"/>
</dbReference>
<evidence type="ECO:0000259" key="1">
    <source>
        <dbReference type="Pfam" id="PF14493"/>
    </source>
</evidence>
<dbReference type="PIRSF" id="PIRSF021350">
    <property type="entry name" value="UCP021350"/>
    <property type="match status" value="1"/>
</dbReference>
<feature type="domain" description="Helicase Helix-turn-helix" evidence="1">
    <location>
        <begin position="254"/>
        <end position="341"/>
    </location>
</feature>
<reference evidence="3 4" key="1">
    <citation type="submission" date="2017-01" db="EMBL/GenBank/DDBJ databases">
        <authorList>
            <person name="Mah S.A."/>
            <person name="Swanson W.J."/>
            <person name="Moy G.W."/>
            <person name="Vacquier V.D."/>
        </authorList>
    </citation>
    <scope>NUCLEOTIDE SEQUENCE [LARGE SCALE GENOMIC DNA]</scope>
    <source>
        <strain evidence="3 4">NIO-1016</strain>
    </source>
</reference>
<keyword evidence="5" id="KW-1185">Reference proteome</keyword>
<dbReference type="STRING" id="1017273.SAMN05443094_101451"/>
<reference evidence="2" key="3">
    <citation type="submission" date="2017-03" db="EMBL/GenBank/DDBJ databases">
        <authorList>
            <person name="Dastager S.G."/>
            <person name="Neurgaonkar P.S."/>
            <person name="Dharne M.S."/>
        </authorList>
    </citation>
    <scope>NUCLEOTIDE SEQUENCE</scope>
    <source>
        <strain evidence="2">DSM 25145</strain>
    </source>
</reference>
<dbReference type="OrthoDB" id="2354672at2"/>
<accession>A0A1N6PB36</accession>
<dbReference type="EMBL" id="FTLX01000001">
    <property type="protein sequence ID" value="SIQ01544.1"/>
    <property type="molecule type" value="Genomic_DNA"/>
</dbReference>
<dbReference type="Proteomes" id="UP000186385">
    <property type="component" value="Unassembled WGS sequence"/>
</dbReference>
<protein>
    <submittedName>
        <fullName evidence="3">Uncharacterized protein YpbB</fullName>
    </submittedName>
</protein>
<gene>
    <name evidence="2" type="ORF">B1B05_02165</name>
    <name evidence="3" type="ORF">SAMN05443094_101451</name>
</gene>
<dbReference type="EMBL" id="MWSK01000001">
    <property type="protein sequence ID" value="OXS80302.1"/>
    <property type="molecule type" value="Genomic_DNA"/>
</dbReference>
<organism evidence="3 4">
    <name type="scientific">Domibacillus enclensis</name>
    <dbReference type="NCBI Taxonomy" id="1017273"/>
    <lineage>
        <taxon>Bacteria</taxon>
        <taxon>Bacillati</taxon>
        <taxon>Bacillota</taxon>
        <taxon>Bacilli</taxon>
        <taxon>Bacillales</taxon>
        <taxon>Bacillaceae</taxon>
        <taxon>Domibacillus</taxon>
    </lineage>
</organism>
<dbReference type="Pfam" id="PF14493">
    <property type="entry name" value="HTH_40"/>
    <property type="match status" value="1"/>
</dbReference>